<dbReference type="GO" id="GO:0009252">
    <property type="term" value="P:peptidoglycan biosynthetic process"/>
    <property type="evidence" value="ECO:0007669"/>
    <property type="project" value="UniProtKB-KW"/>
</dbReference>
<keyword evidence="6" id="KW-0961">Cell wall biogenesis/degradation</keyword>
<accession>A0A0G1X2W8</accession>
<sequence length="275" mass="31453">MEIQQSSLYKMYIQSLGWQVVSLDGSNVFIRRFPFVGSLAKIQRPTKLPNLTKLVPVLKQYNVRTLAVEPDRRVAQIQLRAWCKRIGRHVRLNGMPFLPTKTMYINLSPSGQAIFDKFSEAKRRAVRRSIKNNVTVKESTNIDDLIRVKNKSAGMFGFITTYGIKKLWNIFAPKHAAILLAYSSPNETVGGVLLLFWKDTAYYWIAGATKKGKKLFAPTLLVWEALKLAKNRGAKQFDFVGVWDERIPNKFHEWKGFTKFKEGFGGAAQYYPLTP</sequence>
<evidence type="ECO:0000256" key="3">
    <source>
        <dbReference type="ARBA" id="ARBA00022960"/>
    </source>
</evidence>
<keyword evidence="3" id="KW-0133">Cell shape</keyword>
<gene>
    <name evidence="7" type="ORF">UY16_C0002G0037</name>
</gene>
<evidence type="ECO:0000256" key="2">
    <source>
        <dbReference type="ARBA" id="ARBA00022679"/>
    </source>
</evidence>
<dbReference type="GO" id="GO:0016755">
    <property type="term" value="F:aminoacyltransferase activity"/>
    <property type="evidence" value="ECO:0007669"/>
    <property type="project" value="InterPro"/>
</dbReference>
<dbReference type="PANTHER" id="PTHR36174:SF1">
    <property type="entry name" value="LIPID II:GLYCINE GLYCYLTRANSFERASE"/>
    <property type="match status" value="1"/>
</dbReference>
<dbReference type="EMBL" id="LCOY01000002">
    <property type="protein sequence ID" value="KKU88765.1"/>
    <property type="molecule type" value="Genomic_DNA"/>
</dbReference>
<dbReference type="AlphaFoldDB" id="A0A0G1X2W8"/>
<dbReference type="GO" id="GO:0008360">
    <property type="term" value="P:regulation of cell shape"/>
    <property type="evidence" value="ECO:0007669"/>
    <property type="project" value="UniProtKB-KW"/>
</dbReference>
<comment type="caution">
    <text evidence="7">The sequence shown here is derived from an EMBL/GenBank/DDBJ whole genome shotgun (WGS) entry which is preliminary data.</text>
</comment>
<evidence type="ECO:0000313" key="7">
    <source>
        <dbReference type="EMBL" id="KKU88765.1"/>
    </source>
</evidence>
<proteinExistence type="inferred from homology"/>
<dbReference type="Pfam" id="PF02388">
    <property type="entry name" value="FemAB"/>
    <property type="match status" value="1"/>
</dbReference>
<evidence type="ECO:0000256" key="6">
    <source>
        <dbReference type="ARBA" id="ARBA00023316"/>
    </source>
</evidence>
<evidence type="ECO:0000313" key="8">
    <source>
        <dbReference type="Proteomes" id="UP000034739"/>
    </source>
</evidence>
<dbReference type="Gene3D" id="3.40.630.30">
    <property type="match status" value="1"/>
</dbReference>
<name>A0A0G1X2W8_9BACT</name>
<dbReference type="InterPro" id="IPR003447">
    <property type="entry name" value="FEMABX"/>
</dbReference>
<dbReference type="InterPro" id="IPR050644">
    <property type="entry name" value="PG_Glycine_Bridge_Synth"/>
</dbReference>
<comment type="similarity">
    <text evidence="1">Belongs to the FemABX family.</text>
</comment>
<protein>
    <submittedName>
        <fullName evidence="7">FemAB family protein</fullName>
    </submittedName>
</protein>
<evidence type="ECO:0000256" key="1">
    <source>
        <dbReference type="ARBA" id="ARBA00009943"/>
    </source>
</evidence>
<dbReference type="Proteomes" id="UP000034739">
    <property type="component" value="Unassembled WGS sequence"/>
</dbReference>
<keyword evidence="5" id="KW-0012">Acyltransferase</keyword>
<organism evidence="7 8">
    <name type="scientific">Candidatus Gottesmanbacteria bacterium GW2011_GWA2_47_9</name>
    <dbReference type="NCBI Taxonomy" id="1618445"/>
    <lineage>
        <taxon>Bacteria</taxon>
        <taxon>Candidatus Gottesmaniibacteriota</taxon>
    </lineage>
</organism>
<keyword evidence="2" id="KW-0808">Transferase</keyword>
<keyword evidence="4" id="KW-0573">Peptidoglycan synthesis</keyword>
<reference evidence="7 8" key="1">
    <citation type="journal article" date="2015" name="Nature">
        <title>rRNA introns, odd ribosomes, and small enigmatic genomes across a large radiation of phyla.</title>
        <authorList>
            <person name="Brown C.T."/>
            <person name="Hug L.A."/>
            <person name="Thomas B.C."/>
            <person name="Sharon I."/>
            <person name="Castelle C.J."/>
            <person name="Singh A."/>
            <person name="Wilkins M.J."/>
            <person name="Williams K.H."/>
            <person name="Banfield J.F."/>
        </authorList>
    </citation>
    <scope>NUCLEOTIDE SEQUENCE [LARGE SCALE GENOMIC DNA]</scope>
</reference>
<evidence type="ECO:0000256" key="5">
    <source>
        <dbReference type="ARBA" id="ARBA00023315"/>
    </source>
</evidence>
<dbReference type="PROSITE" id="PS51191">
    <property type="entry name" value="FEMABX"/>
    <property type="match status" value="1"/>
</dbReference>
<dbReference type="SUPFAM" id="SSF55729">
    <property type="entry name" value="Acyl-CoA N-acyltransferases (Nat)"/>
    <property type="match status" value="1"/>
</dbReference>
<evidence type="ECO:0000256" key="4">
    <source>
        <dbReference type="ARBA" id="ARBA00022984"/>
    </source>
</evidence>
<dbReference type="InterPro" id="IPR016181">
    <property type="entry name" value="Acyl_CoA_acyltransferase"/>
</dbReference>
<dbReference type="GO" id="GO:0071555">
    <property type="term" value="P:cell wall organization"/>
    <property type="evidence" value="ECO:0007669"/>
    <property type="project" value="UniProtKB-KW"/>
</dbReference>
<dbReference type="PANTHER" id="PTHR36174">
    <property type="entry name" value="LIPID II:GLYCINE GLYCYLTRANSFERASE"/>
    <property type="match status" value="1"/>
</dbReference>